<proteinExistence type="predicted"/>
<accession>W1NIY0</accession>
<evidence type="ECO:0000313" key="2">
    <source>
        <dbReference type="EMBL" id="ERM95426.1"/>
    </source>
</evidence>
<dbReference type="HOGENOM" id="CLU_206765_0_0_1"/>
<reference evidence="3" key="1">
    <citation type="journal article" date="2013" name="Science">
        <title>The Amborella genome and the evolution of flowering plants.</title>
        <authorList>
            <consortium name="Amborella Genome Project"/>
        </authorList>
    </citation>
    <scope>NUCLEOTIDE SEQUENCE [LARGE SCALE GENOMIC DNA]</scope>
</reference>
<keyword evidence="3" id="KW-1185">Reference proteome</keyword>
<dbReference type="Proteomes" id="UP000017836">
    <property type="component" value="Unassembled WGS sequence"/>
</dbReference>
<gene>
    <name evidence="2" type="ORF">AMTR_s00008p00243840</name>
</gene>
<organism evidence="2 3">
    <name type="scientific">Amborella trichopoda</name>
    <dbReference type="NCBI Taxonomy" id="13333"/>
    <lineage>
        <taxon>Eukaryota</taxon>
        <taxon>Viridiplantae</taxon>
        <taxon>Streptophyta</taxon>
        <taxon>Embryophyta</taxon>
        <taxon>Tracheophyta</taxon>
        <taxon>Spermatophyta</taxon>
        <taxon>Magnoliopsida</taxon>
        <taxon>Amborellales</taxon>
        <taxon>Amborellaceae</taxon>
        <taxon>Amborella</taxon>
    </lineage>
</organism>
<dbReference type="AlphaFoldDB" id="W1NIY0"/>
<feature type="region of interest" description="Disordered" evidence="1">
    <location>
        <begin position="24"/>
        <end position="65"/>
    </location>
</feature>
<name>W1NIY0_AMBTC</name>
<dbReference type="EMBL" id="KI397486">
    <property type="protein sequence ID" value="ERM95426.1"/>
    <property type="molecule type" value="Genomic_DNA"/>
</dbReference>
<feature type="compositionally biased region" description="Basic and acidic residues" evidence="1">
    <location>
        <begin position="30"/>
        <end position="45"/>
    </location>
</feature>
<dbReference type="Gramene" id="ERM95426">
    <property type="protein sequence ID" value="ERM95426"/>
    <property type="gene ID" value="AMTR_s00008p00243840"/>
</dbReference>
<sequence>MSSVENPEPQVDMAASFEAPVEVAVTTEKPSSRPVKEKKAKVPKEKKPKTIVAKKPKAPEISPSL</sequence>
<feature type="compositionally biased region" description="Basic residues" evidence="1">
    <location>
        <begin position="46"/>
        <end position="56"/>
    </location>
</feature>
<protein>
    <submittedName>
        <fullName evidence="2">Uncharacterized protein</fullName>
    </submittedName>
</protein>
<evidence type="ECO:0000313" key="3">
    <source>
        <dbReference type="Proteomes" id="UP000017836"/>
    </source>
</evidence>
<evidence type="ECO:0000256" key="1">
    <source>
        <dbReference type="SAM" id="MobiDB-lite"/>
    </source>
</evidence>